<proteinExistence type="predicted"/>
<evidence type="ECO:0000313" key="3">
    <source>
        <dbReference type="Proteomes" id="UP000199478"/>
    </source>
</evidence>
<dbReference type="STRING" id="390270.SAMN04488005_1763"/>
<sequence length="112" mass="11878">MKKYLIGLSFATLSACSGAMFQIPDFRPAPTVPAPAPVAAPVVNPLSAKERFVTTVEQNGCVVNQANSAIILADATLSREDLARIMTELRAEGRGQIAADQQSFELISANCL</sequence>
<gene>
    <name evidence="2" type="ORF">SAMN04488005_1763</name>
</gene>
<dbReference type="Proteomes" id="UP000199478">
    <property type="component" value="Unassembled WGS sequence"/>
</dbReference>
<organism evidence="2 3">
    <name type="scientific">Yoonia tamlensis</name>
    <dbReference type="NCBI Taxonomy" id="390270"/>
    <lineage>
        <taxon>Bacteria</taxon>
        <taxon>Pseudomonadati</taxon>
        <taxon>Pseudomonadota</taxon>
        <taxon>Alphaproteobacteria</taxon>
        <taxon>Rhodobacterales</taxon>
        <taxon>Paracoccaceae</taxon>
        <taxon>Yoonia</taxon>
    </lineage>
</organism>
<dbReference type="EMBL" id="FOYP01000001">
    <property type="protein sequence ID" value="SFR42339.1"/>
    <property type="molecule type" value="Genomic_DNA"/>
</dbReference>
<accession>A0A1I6GJM0</accession>
<evidence type="ECO:0008006" key="4">
    <source>
        <dbReference type="Google" id="ProtNLM"/>
    </source>
</evidence>
<dbReference type="AlphaFoldDB" id="A0A1I6GJM0"/>
<dbReference type="RefSeq" id="WP_090199037.1">
    <property type="nucleotide sequence ID" value="NZ_FOYP01000001.1"/>
</dbReference>
<reference evidence="3" key="1">
    <citation type="submission" date="2016-10" db="EMBL/GenBank/DDBJ databases">
        <authorList>
            <person name="Varghese N."/>
            <person name="Submissions S."/>
        </authorList>
    </citation>
    <scope>NUCLEOTIDE SEQUENCE [LARGE SCALE GENOMIC DNA]</scope>
    <source>
        <strain evidence="3">DSM 26879</strain>
    </source>
</reference>
<feature type="signal peptide" evidence="1">
    <location>
        <begin position="1"/>
        <end position="19"/>
    </location>
</feature>
<name>A0A1I6GJM0_9RHOB</name>
<keyword evidence="1" id="KW-0732">Signal</keyword>
<dbReference type="OrthoDB" id="7652417at2"/>
<evidence type="ECO:0000256" key="1">
    <source>
        <dbReference type="SAM" id="SignalP"/>
    </source>
</evidence>
<protein>
    <recommendedName>
        <fullName evidence="4">Lipoprotein</fullName>
    </recommendedName>
</protein>
<keyword evidence="3" id="KW-1185">Reference proteome</keyword>
<dbReference type="PROSITE" id="PS51257">
    <property type="entry name" value="PROKAR_LIPOPROTEIN"/>
    <property type="match status" value="1"/>
</dbReference>
<feature type="chain" id="PRO_5011653633" description="Lipoprotein" evidence="1">
    <location>
        <begin position="20"/>
        <end position="112"/>
    </location>
</feature>
<evidence type="ECO:0000313" key="2">
    <source>
        <dbReference type="EMBL" id="SFR42339.1"/>
    </source>
</evidence>